<proteinExistence type="predicted"/>
<dbReference type="EMBL" id="OZ034827">
    <property type="protein sequence ID" value="CAL1682601.1"/>
    <property type="molecule type" value="Genomic_DNA"/>
</dbReference>
<dbReference type="Proteomes" id="UP001497644">
    <property type="component" value="Chromosome 4"/>
</dbReference>
<sequence>MILKTLLLLGRELNVPMQCYPLSRDTLVWFAHPLSGPYPREAIYSTVCPTCFPNVRIADMTEDDHEPATAVDISQVQSSPLSLPFEQFRT</sequence>
<protein>
    <submittedName>
        <fullName evidence="1">Uncharacterized protein</fullName>
    </submittedName>
</protein>
<organism evidence="1 2">
    <name type="scientific">Lasius platythorax</name>
    <dbReference type="NCBI Taxonomy" id="488582"/>
    <lineage>
        <taxon>Eukaryota</taxon>
        <taxon>Metazoa</taxon>
        <taxon>Ecdysozoa</taxon>
        <taxon>Arthropoda</taxon>
        <taxon>Hexapoda</taxon>
        <taxon>Insecta</taxon>
        <taxon>Pterygota</taxon>
        <taxon>Neoptera</taxon>
        <taxon>Endopterygota</taxon>
        <taxon>Hymenoptera</taxon>
        <taxon>Apocrita</taxon>
        <taxon>Aculeata</taxon>
        <taxon>Formicoidea</taxon>
        <taxon>Formicidae</taxon>
        <taxon>Formicinae</taxon>
        <taxon>Lasius</taxon>
        <taxon>Lasius</taxon>
    </lineage>
</organism>
<accession>A0AAV2NSQ1</accession>
<gene>
    <name evidence="1" type="ORF">LPLAT_LOCUS8499</name>
</gene>
<name>A0AAV2NSQ1_9HYME</name>
<keyword evidence="2" id="KW-1185">Reference proteome</keyword>
<reference evidence="1" key="1">
    <citation type="submission" date="2024-04" db="EMBL/GenBank/DDBJ databases">
        <authorList>
            <consortium name="Molecular Ecology Group"/>
        </authorList>
    </citation>
    <scope>NUCLEOTIDE SEQUENCE</scope>
</reference>
<dbReference type="AlphaFoldDB" id="A0AAV2NSQ1"/>
<evidence type="ECO:0000313" key="1">
    <source>
        <dbReference type="EMBL" id="CAL1682601.1"/>
    </source>
</evidence>
<evidence type="ECO:0000313" key="2">
    <source>
        <dbReference type="Proteomes" id="UP001497644"/>
    </source>
</evidence>